<dbReference type="RefSeq" id="WP_179431550.1">
    <property type="nucleotide sequence ID" value="NZ_BAABLC010000007.1"/>
</dbReference>
<evidence type="ECO:0000256" key="1">
    <source>
        <dbReference type="SAM" id="MobiDB-lite"/>
    </source>
</evidence>
<dbReference type="PROSITE" id="PS51729">
    <property type="entry name" value="GNAT_YJDJ"/>
    <property type="match status" value="1"/>
</dbReference>
<evidence type="ECO:0000313" key="3">
    <source>
        <dbReference type="EMBL" id="NYD53753.1"/>
    </source>
</evidence>
<dbReference type="InterPro" id="IPR045057">
    <property type="entry name" value="Gcn5-rel_NAT"/>
</dbReference>
<keyword evidence="3" id="KW-0808">Transferase</keyword>
<dbReference type="InterPro" id="IPR016181">
    <property type="entry name" value="Acyl_CoA_acyltransferase"/>
</dbReference>
<organism evidence="3 4">
    <name type="scientific">Microbacterium pseudoresistens</name>
    <dbReference type="NCBI Taxonomy" id="640634"/>
    <lineage>
        <taxon>Bacteria</taxon>
        <taxon>Bacillati</taxon>
        <taxon>Actinomycetota</taxon>
        <taxon>Actinomycetes</taxon>
        <taxon>Micrococcales</taxon>
        <taxon>Microbacteriaceae</taxon>
        <taxon>Microbacterium</taxon>
    </lineage>
</organism>
<accession>A0A7Y9JMP9</accession>
<dbReference type="Proteomes" id="UP000552045">
    <property type="component" value="Unassembled WGS sequence"/>
</dbReference>
<dbReference type="SUPFAM" id="SSF55729">
    <property type="entry name" value="Acyl-CoA N-acyltransferases (Nat)"/>
    <property type="match status" value="1"/>
</dbReference>
<evidence type="ECO:0000313" key="4">
    <source>
        <dbReference type="Proteomes" id="UP000552045"/>
    </source>
</evidence>
<dbReference type="Gene3D" id="3.40.630.30">
    <property type="match status" value="1"/>
</dbReference>
<feature type="region of interest" description="Disordered" evidence="1">
    <location>
        <begin position="92"/>
        <end position="120"/>
    </location>
</feature>
<dbReference type="AlphaFoldDB" id="A0A7Y9JMP9"/>
<comment type="caution">
    <text evidence="3">The sequence shown here is derived from an EMBL/GenBank/DDBJ whole genome shotgun (WGS) entry which is preliminary data.</text>
</comment>
<gene>
    <name evidence="3" type="ORF">BKA02_000808</name>
</gene>
<dbReference type="PANTHER" id="PTHR31435">
    <property type="entry name" value="PROTEIN NATD1"/>
    <property type="match status" value="1"/>
</dbReference>
<reference evidence="3 4" key="1">
    <citation type="submission" date="2020-07" db="EMBL/GenBank/DDBJ databases">
        <title>Sequencing the genomes of 1000 actinobacteria strains.</title>
        <authorList>
            <person name="Klenk H.-P."/>
        </authorList>
    </citation>
    <scope>NUCLEOTIDE SEQUENCE [LARGE SCALE GENOMIC DNA]</scope>
    <source>
        <strain evidence="3 4">DSM 22185</strain>
    </source>
</reference>
<proteinExistence type="predicted"/>
<dbReference type="InterPro" id="IPR031165">
    <property type="entry name" value="GNAT_YJDJ"/>
</dbReference>
<sequence>MTDIAVTRKDDASRYEIHHDGTLAGFVEFELRPDAASADTIRFVHTEIDPAFQGKGLAGRLAGDALADAVARELEIVPLCPYIARYADTHDIPGARVRPAPETRPAQQPDEQPGEQTASK</sequence>
<dbReference type="EMBL" id="JACCBH010000001">
    <property type="protein sequence ID" value="NYD53753.1"/>
    <property type="molecule type" value="Genomic_DNA"/>
</dbReference>
<feature type="compositionally biased region" description="Polar residues" evidence="1">
    <location>
        <begin position="105"/>
        <end position="120"/>
    </location>
</feature>
<evidence type="ECO:0000259" key="2">
    <source>
        <dbReference type="PROSITE" id="PS51729"/>
    </source>
</evidence>
<dbReference type="Pfam" id="PF14542">
    <property type="entry name" value="Acetyltransf_CG"/>
    <property type="match status" value="1"/>
</dbReference>
<dbReference type="GO" id="GO:0016740">
    <property type="term" value="F:transferase activity"/>
    <property type="evidence" value="ECO:0007669"/>
    <property type="project" value="UniProtKB-KW"/>
</dbReference>
<dbReference type="CDD" id="cd04301">
    <property type="entry name" value="NAT_SF"/>
    <property type="match status" value="1"/>
</dbReference>
<protein>
    <submittedName>
        <fullName evidence="3">Putative GNAT family acetyltransferase</fullName>
    </submittedName>
</protein>
<feature type="domain" description="N-acetyltransferase" evidence="2">
    <location>
        <begin position="7"/>
        <end position="100"/>
    </location>
</feature>
<keyword evidence="4" id="KW-1185">Reference proteome</keyword>
<name>A0A7Y9JMP9_9MICO</name>
<dbReference type="PANTHER" id="PTHR31435:SF10">
    <property type="entry name" value="BSR4717 PROTEIN"/>
    <property type="match status" value="1"/>
</dbReference>